<comment type="caution">
    <text evidence="1">The sequence shown here is derived from an EMBL/GenBank/DDBJ whole genome shotgun (WGS) entry which is preliminary data.</text>
</comment>
<accession>A0A9X2ZZR3</accession>
<dbReference type="RefSeq" id="WP_259623262.1">
    <property type="nucleotide sequence ID" value="NZ_JANYMP010000005.1"/>
</dbReference>
<evidence type="ECO:0000313" key="1">
    <source>
        <dbReference type="EMBL" id="MCS7477749.1"/>
    </source>
</evidence>
<keyword evidence="2" id="KW-1185">Reference proteome</keyword>
<evidence type="ECO:0000313" key="2">
    <source>
        <dbReference type="Proteomes" id="UP001141259"/>
    </source>
</evidence>
<sequence length="85" mass="8872">MSDMSLFDAFKDKAAELFGGSEVVEQFTQSADQVTQTAEGFAGEAGQNLTDTAQDFGATATDTAQDFGTTATDAAAGFTDPFTQR</sequence>
<proteinExistence type="predicted"/>
<organism evidence="1 2">
    <name type="scientific">Umezawaea endophytica</name>
    <dbReference type="NCBI Taxonomy" id="1654476"/>
    <lineage>
        <taxon>Bacteria</taxon>
        <taxon>Bacillati</taxon>
        <taxon>Actinomycetota</taxon>
        <taxon>Actinomycetes</taxon>
        <taxon>Pseudonocardiales</taxon>
        <taxon>Pseudonocardiaceae</taxon>
        <taxon>Umezawaea</taxon>
    </lineage>
</organism>
<reference evidence="1" key="1">
    <citation type="submission" date="2022-08" db="EMBL/GenBank/DDBJ databases">
        <authorList>
            <person name="Tistechok S."/>
            <person name="Samborskyy M."/>
            <person name="Roman I."/>
        </authorList>
    </citation>
    <scope>NUCLEOTIDE SEQUENCE</scope>
    <source>
        <strain evidence="1">DSM 103496</strain>
    </source>
</reference>
<protein>
    <submittedName>
        <fullName evidence="1">Uncharacterized protein</fullName>
    </submittedName>
</protein>
<gene>
    <name evidence="1" type="ORF">NZH93_12865</name>
</gene>
<dbReference type="AlphaFoldDB" id="A0A9X2ZZR3"/>
<dbReference type="EMBL" id="JANYMP010000005">
    <property type="protein sequence ID" value="MCS7477749.1"/>
    <property type="molecule type" value="Genomic_DNA"/>
</dbReference>
<dbReference type="Proteomes" id="UP001141259">
    <property type="component" value="Unassembled WGS sequence"/>
</dbReference>
<name>A0A9X2ZZR3_9PSEU</name>